<reference evidence="2" key="3">
    <citation type="submission" date="2015-04" db="UniProtKB">
        <authorList>
            <consortium name="EnsemblPlants"/>
        </authorList>
    </citation>
    <scope>IDENTIFICATION</scope>
    <source>
        <strain evidence="2">cv. Jemalong A17</strain>
    </source>
</reference>
<dbReference type="AlphaFoldDB" id="A0A072TP29"/>
<reference evidence="1 3" key="2">
    <citation type="journal article" date="2014" name="BMC Genomics">
        <title>An improved genome release (version Mt4.0) for the model legume Medicago truncatula.</title>
        <authorList>
            <person name="Tang H."/>
            <person name="Krishnakumar V."/>
            <person name="Bidwell S."/>
            <person name="Rosen B."/>
            <person name="Chan A."/>
            <person name="Zhou S."/>
            <person name="Gentzbittel L."/>
            <person name="Childs K.L."/>
            <person name="Yandell M."/>
            <person name="Gundlach H."/>
            <person name="Mayer K.F."/>
            <person name="Schwartz D.C."/>
            <person name="Town C.D."/>
        </authorList>
    </citation>
    <scope>GENOME REANNOTATION</scope>
    <source>
        <strain evidence="1">A17</strain>
        <strain evidence="2 3">cv. Jemalong A17</strain>
    </source>
</reference>
<gene>
    <name evidence="1" type="ordered locus">MTR_8g442530</name>
</gene>
<sequence>MQLRDFHIDRGFVADSTTEAEMLEPKSLKLILQVVDVVSQAEQRHRHLTAHCGDLFNTSWLRIPLEGLRRPLEGLRRPREGILRSLASRNRLKYKNTPVA</sequence>
<accession>A0A072TP29</accession>
<dbReference type="EMBL" id="CM001224">
    <property type="protein sequence ID" value="KEH19167.1"/>
    <property type="molecule type" value="Genomic_DNA"/>
</dbReference>
<dbReference type="HOGENOM" id="CLU_2310288_0_0_1"/>
<dbReference type="Proteomes" id="UP000002051">
    <property type="component" value="Chromosome 8"/>
</dbReference>
<organism evidence="1 3">
    <name type="scientific">Medicago truncatula</name>
    <name type="common">Barrel medic</name>
    <name type="synonym">Medicago tribuloides</name>
    <dbReference type="NCBI Taxonomy" id="3880"/>
    <lineage>
        <taxon>Eukaryota</taxon>
        <taxon>Viridiplantae</taxon>
        <taxon>Streptophyta</taxon>
        <taxon>Embryophyta</taxon>
        <taxon>Tracheophyta</taxon>
        <taxon>Spermatophyta</taxon>
        <taxon>Magnoliopsida</taxon>
        <taxon>eudicotyledons</taxon>
        <taxon>Gunneridae</taxon>
        <taxon>Pentapetalae</taxon>
        <taxon>rosids</taxon>
        <taxon>fabids</taxon>
        <taxon>Fabales</taxon>
        <taxon>Fabaceae</taxon>
        <taxon>Papilionoideae</taxon>
        <taxon>50 kb inversion clade</taxon>
        <taxon>NPAAA clade</taxon>
        <taxon>Hologalegina</taxon>
        <taxon>IRL clade</taxon>
        <taxon>Trifolieae</taxon>
        <taxon>Medicago</taxon>
    </lineage>
</organism>
<keyword evidence="3" id="KW-1185">Reference proteome</keyword>
<evidence type="ECO:0000313" key="2">
    <source>
        <dbReference type="EnsemblPlants" id="KEH19167"/>
    </source>
</evidence>
<evidence type="ECO:0000313" key="1">
    <source>
        <dbReference type="EMBL" id="KEH19167.1"/>
    </source>
</evidence>
<evidence type="ECO:0000313" key="3">
    <source>
        <dbReference type="Proteomes" id="UP000002051"/>
    </source>
</evidence>
<reference evidence="1 3" key="1">
    <citation type="journal article" date="2011" name="Nature">
        <title>The Medicago genome provides insight into the evolution of rhizobial symbioses.</title>
        <authorList>
            <person name="Young N.D."/>
            <person name="Debelle F."/>
            <person name="Oldroyd G.E."/>
            <person name="Geurts R."/>
            <person name="Cannon S.B."/>
            <person name="Udvardi M.K."/>
            <person name="Benedito V.A."/>
            <person name="Mayer K.F."/>
            <person name="Gouzy J."/>
            <person name="Schoof H."/>
            <person name="Van de Peer Y."/>
            <person name="Proost S."/>
            <person name="Cook D.R."/>
            <person name="Meyers B.C."/>
            <person name="Spannagl M."/>
            <person name="Cheung F."/>
            <person name="De Mita S."/>
            <person name="Krishnakumar V."/>
            <person name="Gundlach H."/>
            <person name="Zhou S."/>
            <person name="Mudge J."/>
            <person name="Bharti A.K."/>
            <person name="Murray J.D."/>
            <person name="Naoumkina M.A."/>
            <person name="Rosen B."/>
            <person name="Silverstein K.A."/>
            <person name="Tang H."/>
            <person name="Rombauts S."/>
            <person name="Zhao P.X."/>
            <person name="Zhou P."/>
            <person name="Barbe V."/>
            <person name="Bardou P."/>
            <person name="Bechner M."/>
            <person name="Bellec A."/>
            <person name="Berger A."/>
            <person name="Berges H."/>
            <person name="Bidwell S."/>
            <person name="Bisseling T."/>
            <person name="Choisne N."/>
            <person name="Couloux A."/>
            <person name="Denny R."/>
            <person name="Deshpande S."/>
            <person name="Dai X."/>
            <person name="Doyle J.J."/>
            <person name="Dudez A.M."/>
            <person name="Farmer A.D."/>
            <person name="Fouteau S."/>
            <person name="Franken C."/>
            <person name="Gibelin C."/>
            <person name="Gish J."/>
            <person name="Goldstein S."/>
            <person name="Gonzalez A.J."/>
            <person name="Green P.J."/>
            <person name="Hallab A."/>
            <person name="Hartog M."/>
            <person name="Hua A."/>
            <person name="Humphray S.J."/>
            <person name="Jeong D.H."/>
            <person name="Jing Y."/>
            <person name="Jocker A."/>
            <person name="Kenton S.M."/>
            <person name="Kim D.J."/>
            <person name="Klee K."/>
            <person name="Lai H."/>
            <person name="Lang C."/>
            <person name="Lin S."/>
            <person name="Macmil S.L."/>
            <person name="Magdelenat G."/>
            <person name="Matthews L."/>
            <person name="McCorrison J."/>
            <person name="Monaghan E.L."/>
            <person name="Mun J.H."/>
            <person name="Najar F.Z."/>
            <person name="Nicholson C."/>
            <person name="Noirot C."/>
            <person name="O'Bleness M."/>
            <person name="Paule C.R."/>
            <person name="Poulain J."/>
            <person name="Prion F."/>
            <person name="Qin B."/>
            <person name="Qu C."/>
            <person name="Retzel E.F."/>
            <person name="Riddle C."/>
            <person name="Sallet E."/>
            <person name="Samain S."/>
            <person name="Samson N."/>
            <person name="Sanders I."/>
            <person name="Saurat O."/>
            <person name="Scarpelli C."/>
            <person name="Schiex T."/>
            <person name="Segurens B."/>
            <person name="Severin A.J."/>
            <person name="Sherrier D.J."/>
            <person name="Shi R."/>
            <person name="Sims S."/>
            <person name="Singer S.R."/>
            <person name="Sinharoy S."/>
            <person name="Sterck L."/>
            <person name="Viollet A."/>
            <person name="Wang B.B."/>
            <person name="Wang K."/>
            <person name="Wang M."/>
            <person name="Wang X."/>
            <person name="Warfsmann J."/>
            <person name="Weissenbach J."/>
            <person name="White D.D."/>
            <person name="White J.D."/>
            <person name="Wiley G.B."/>
            <person name="Wincker P."/>
            <person name="Xing Y."/>
            <person name="Yang L."/>
            <person name="Yao Z."/>
            <person name="Ying F."/>
            <person name="Zhai J."/>
            <person name="Zhou L."/>
            <person name="Zuber A."/>
            <person name="Denarie J."/>
            <person name="Dixon R.A."/>
            <person name="May G.D."/>
            <person name="Schwartz D.C."/>
            <person name="Rogers J."/>
            <person name="Quetier F."/>
            <person name="Town C.D."/>
            <person name="Roe B.A."/>
        </authorList>
    </citation>
    <scope>NUCLEOTIDE SEQUENCE [LARGE SCALE GENOMIC DNA]</scope>
    <source>
        <strain evidence="1">A17</strain>
        <strain evidence="2 3">cv. Jemalong A17</strain>
    </source>
</reference>
<name>A0A072TP29_MEDTR</name>
<dbReference type="EnsemblPlants" id="KEH19167">
    <property type="protein sequence ID" value="KEH19167"/>
    <property type="gene ID" value="MTR_8g442530"/>
</dbReference>
<protein>
    <submittedName>
        <fullName evidence="1 2">Uncharacterized protein</fullName>
    </submittedName>
</protein>
<proteinExistence type="predicted"/>